<dbReference type="EMBL" id="ABCS01000020">
    <property type="protein sequence ID" value="EDM79327.1"/>
    <property type="molecule type" value="Genomic_DNA"/>
</dbReference>
<protein>
    <submittedName>
        <fullName evidence="1">Leucine-rich repeat</fullName>
    </submittedName>
</protein>
<evidence type="ECO:0000313" key="2">
    <source>
        <dbReference type="Proteomes" id="UP000005801"/>
    </source>
</evidence>
<dbReference type="eggNOG" id="COG4886">
    <property type="taxonomic scope" value="Bacteria"/>
</dbReference>
<keyword evidence="2" id="KW-1185">Reference proteome</keyword>
<reference evidence="1 2" key="1">
    <citation type="submission" date="2007-06" db="EMBL/GenBank/DDBJ databases">
        <authorList>
            <person name="Shimkets L."/>
            <person name="Ferriera S."/>
            <person name="Johnson J."/>
            <person name="Kravitz S."/>
            <person name="Beeson K."/>
            <person name="Sutton G."/>
            <person name="Rogers Y.-H."/>
            <person name="Friedman R."/>
            <person name="Frazier M."/>
            <person name="Venter J.C."/>
        </authorList>
    </citation>
    <scope>NUCLEOTIDE SEQUENCE [LARGE SCALE GENOMIC DNA]</scope>
    <source>
        <strain evidence="1 2">SIR-1</strain>
    </source>
</reference>
<evidence type="ECO:0000313" key="1">
    <source>
        <dbReference type="EMBL" id="EDM79327.1"/>
    </source>
</evidence>
<dbReference type="InterPro" id="IPR032675">
    <property type="entry name" value="LRR_dom_sf"/>
</dbReference>
<accession>A6G404</accession>
<comment type="caution">
    <text evidence="1">The sequence shown here is derived from an EMBL/GenBank/DDBJ whole genome shotgun (WGS) entry which is preliminary data.</text>
</comment>
<dbReference type="AlphaFoldDB" id="A6G404"/>
<gene>
    <name evidence="1" type="ORF">PPSIR1_02201</name>
</gene>
<dbReference type="STRING" id="391625.PPSIR1_02201"/>
<dbReference type="Gene3D" id="3.80.10.10">
    <property type="entry name" value="Ribonuclease Inhibitor"/>
    <property type="match status" value="1"/>
</dbReference>
<organism evidence="1 2">
    <name type="scientific">Plesiocystis pacifica SIR-1</name>
    <dbReference type="NCBI Taxonomy" id="391625"/>
    <lineage>
        <taxon>Bacteria</taxon>
        <taxon>Pseudomonadati</taxon>
        <taxon>Myxococcota</taxon>
        <taxon>Polyangia</taxon>
        <taxon>Nannocystales</taxon>
        <taxon>Nannocystaceae</taxon>
        <taxon>Plesiocystis</taxon>
    </lineage>
</organism>
<proteinExistence type="predicted"/>
<sequence>MQTSMAASTARAELEGALRRDPGDEQAWTVFGDLLSAAGDHRGELIALEQRALASARDFERKVLRHRIEELTRAEYASWLGPLAQSGDLDPGLVRGFAMDPQLRRHHPKTLEQLLAIESRTGALLRTLTAERATGCTKIAALLRERGLADLHSLSLPDPAFERVAPLAKLDGLRRLELARAAPVDLASLGQLDQLDTLVLPSLRADLEPFADHGAFAALRRLDLSFHASPRLALGRASGRGARGDEHALAPLAGREQLLELDLGHAGWTELAPLAELRSLERLVLASTDVFDLRPLMSLTALRELDLRGARALADLSPLTGHAALESLRLAYTRVRDLRPLRVLPRLKMLDIEATPVASIDDLMAMPALERVIISGSAITNIDPLLERGVQVIGRPPVVTPSWRELANSLIRGDG</sequence>
<dbReference type="Proteomes" id="UP000005801">
    <property type="component" value="Unassembled WGS sequence"/>
</dbReference>
<name>A6G404_9BACT</name>
<dbReference type="SUPFAM" id="SSF52058">
    <property type="entry name" value="L domain-like"/>
    <property type="match status" value="1"/>
</dbReference>